<proteinExistence type="inferred from homology"/>
<sequence length="509" mass="55175">MQKTSNATCVAHTPRGALRGFREDVDVYRGIPYAMPPVGPLRWAPPRPHAGWAGIRDALAFGPDCVQTPHPHLRGCGMSEDCLYLNVWTGARSPEERRPVMVWIHGDGYTRGSGSHAIYDGQALARRGVVLVTLNYRLGLPGFLAHAGLSAESPHGSSGNYGLLDQIEALRWVRENIAAFGGDPDRVTVFGQSAGASCTHLLMACPLAAGLFSQAILHSPGAMRPMATLTEAEASGERIGSDIAAMRDLPAHKLLEMTSLLVPARRKLASPRGLGPIVDGWIVQGDDVDNYRRGRVRPMPLVTGIAANEGKRLSDRFAIRSVAQLEAYLADSFGSLDALPRNYRATQDEDVVPALERVIGDTQFSYGTWRVAQSMRELGAPVYQYVFARPNDGADHLPTHDDELPYVFGTLAQGGLRFVGDPARPPSPAARSLGEQMMAAWVRFAATGNPNGDDLPHWPRLGADGAVLYFDDRISLGAMPRVDDLLFIRDLHLESPGDMPSGRTRHTTG</sequence>
<dbReference type="PROSITE" id="PS00122">
    <property type="entry name" value="CARBOXYLESTERASE_B_1"/>
    <property type="match status" value="1"/>
</dbReference>
<comment type="similarity">
    <text evidence="1 3">Belongs to the type-B carboxylesterase/lipase family.</text>
</comment>
<feature type="domain" description="Carboxylesterase type B" evidence="4">
    <location>
        <begin position="10"/>
        <end position="463"/>
    </location>
</feature>
<reference evidence="5 6" key="1">
    <citation type="submission" date="2019-07" db="EMBL/GenBank/DDBJ databases">
        <title>Qingshengfaniella alkalisoli gen. nov., sp. nov., isolated from saline soil.</title>
        <authorList>
            <person name="Xu L."/>
            <person name="Huang X.-X."/>
            <person name="Sun J.-Q."/>
        </authorList>
    </citation>
    <scope>NUCLEOTIDE SEQUENCE [LARGE SCALE GENOMIC DNA]</scope>
    <source>
        <strain evidence="5 6">DSM 27279</strain>
    </source>
</reference>
<protein>
    <recommendedName>
        <fullName evidence="3">Carboxylic ester hydrolase</fullName>
        <ecNumber evidence="3">3.1.1.-</ecNumber>
    </recommendedName>
</protein>
<dbReference type="AlphaFoldDB" id="A0A556AYU6"/>
<keyword evidence="6" id="KW-1185">Reference proteome</keyword>
<dbReference type="Pfam" id="PF00135">
    <property type="entry name" value="COesterase"/>
    <property type="match status" value="1"/>
</dbReference>
<evidence type="ECO:0000256" key="1">
    <source>
        <dbReference type="ARBA" id="ARBA00005964"/>
    </source>
</evidence>
<dbReference type="SUPFAM" id="SSF53474">
    <property type="entry name" value="alpha/beta-Hydrolases"/>
    <property type="match status" value="1"/>
</dbReference>
<dbReference type="InterPro" id="IPR002018">
    <property type="entry name" value="CarbesteraseB"/>
</dbReference>
<evidence type="ECO:0000313" key="5">
    <source>
        <dbReference type="EMBL" id="TSH97605.1"/>
    </source>
</evidence>
<dbReference type="Proteomes" id="UP000318405">
    <property type="component" value="Unassembled WGS sequence"/>
</dbReference>
<gene>
    <name evidence="5" type="ORF">FOZ76_05475</name>
</gene>
<dbReference type="InterPro" id="IPR029058">
    <property type="entry name" value="AB_hydrolase_fold"/>
</dbReference>
<dbReference type="RefSeq" id="WP_143947130.1">
    <property type="nucleotide sequence ID" value="NZ_BAABMB010000004.1"/>
</dbReference>
<dbReference type="InterPro" id="IPR019826">
    <property type="entry name" value="Carboxylesterase_B_AS"/>
</dbReference>
<dbReference type="InterPro" id="IPR050309">
    <property type="entry name" value="Type-B_Carboxylest/Lipase"/>
</dbReference>
<dbReference type="OrthoDB" id="9775851at2"/>
<keyword evidence="2 3" id="KW-0378">Hydrolase</keyword>
<evidence type="ECO:0000256" key="2">
    <source>
        <dbReference type="ARBA" id="ARBA00022801"/>
    </source>
</evidence>
<evidence type="ECO:0000313" key="6">
    <source>
        <dbReference type="Proteomes" id="UP000318405"/>
    </source>
</evidence>
<dbReference type="GO" id="GO:0016787">
    <property type="term" value="F:hydrolase activity"/>
    <property type="evidence" value="ECO:0007669"/>
    <property type="project" value="UniProtKB-KW"/>
</dbReference>
<dbReference type="Gene3D" id="3.40.50.1820">
    <property type="entry name" value="alpha/beta hydrolase"/>
    <property type="match status" value="1"/>
</dbReference>
<evidence type="ECO:0000256" key="3">
    <source>
        <dbReference type="RuleBase" id="RU361235"/>
    </source>
</evidence>
<organism evidence="5 6">
    <name type="scientific">Verticiella sediminum</name>
    <dbReference type="NCBI Taxonomy" id="1247510"/>
    <lineage>
        <taxon>Bacteria</taxon>
        <taxon>Pseudomonadati</taxon>
        <taxon>Pseudomonadota</taxon>
        <taxon>Betaproteobacteria</taxon>
        <taxon>Burkholderiales</taxon>
        <taxon>Alcaligenaceae</taxon>
        <taxon>Verticiella</taxon>
    </lineage>
</organism>
<dbReference type="EC" id="3.1.1.-" evidence="3"/>
<dbReference type="EMBL" id="VLTJ01000008">
    <property type="protein sequence ID" value="TSH97605.1"/>
    <property type="molecule type" value="Genomic_DNA"/>
</dbReference>
<name>A0A556AYU6_9BURK</name>
<accession>A0A556AYU6</accession>
<comment type="caution">
    <text evidence="5">The sequence shown here is derived from an EMBL/GenBank/DDBJ whole genome shotgun (WGS) entry which is preliminary data.</text>
</comment>
<dbReference type="PANTHER" id="PTHR11559">
    <property type="entry name" value="CARBOXYLESTERASE"/>
    <property type="match status" value="1"/>
</dbReference>
<evidence type="ECO:0000259" key="4">
    <source>
        <dbReference type="Pfam" id="PF00135"/>
    </source>
</evidence>